<feature type="domain" description="Plastocyanin-like" evidence="8">
    <location>
        <begin position="487"/>
        <end position="608"/>
    </location>
</feature>
<dbReference type="Pfam" id="PF07731">
    <property type="entry name" value="Cu-oxidase_2"/>
    <property type="match status" value="1"/>
</dbReference>
<reference evidence="10 11" key="1">
    <citation type="submission" date="2024-02" db="EMBL/GenBank/DDBJ databases">
        <title>First draft genome assembly of two strains of Seiridium cardinale.</title>
        <authorList>
            <person name="Emiliani G."/>
            <person name="Scali E."/>
        </authorList>
    </citation>
    <scope>NUCLEOTIDE SEQUENCE [LARGE SCALE GENOMIC DNA]</scope>
    <source>
        <strain evidence="10 11">BM-138-000479</strain>
    </source>
</reference>
<keyword evidence="11" id="KW-1185">Reference proteome</keyword>
<keyword evidence="3" id="KW-0732">Signal</keyword>
<dbReference type="InterPro" id="IPR011707">
    <property type="entry name" value="Cu-oxidase-like_N"/>
</dbReference>
<dbReference type="InterPro" id="IPR045087">
    <property type="entry name" value="Cu-oxidase_fam"/>
</dbReference>
<dbReference type="PANTHER" id="PTHR11709">
    <property type="entry name" value="MULTI-COPPER OXIDASE"/>
    <property type="match status" value="1"/>
</dbReference>
<dbReference type="InterPro" id="IPR001117">
    <property type="entry name" value="Cu-oxidase_2nd"/>
</dbReference>
<evidence type="ECO:0000313" key="10">
    <source>
        <dbReference type="EMBL" id="KAK9777785.1"/>
    </source>
</evidence>
<evidence type="ECO:0000256" key="5">
    <source>
        <dbReference type="ARBA" id="ARBA00023008"/>
    </source>
</evidence>
<comment type="caution">
    <text evidence="10">The sequence shown here is derived from an EMBL/GenBank/DDBJ whole genome shotgun (WGS) entry which is preliminary data.</text>
</comment>
<dbReference type="SUPFAM" id="SSF49503">
    <property type="entry name" value="Cupredoxins"/>
    <property type="match status" value="3"/>
</dbReference>
<proteinExistence type="inferred from homology"/>
<dbReference type="InterPro" id="IPR033138">
    <property type="entry name" value="Cu_oxidase_CS"/>
</dbReference>
<organism evidence="10 11">
    <name type="scientific">Seiridium cardinale</name>
    <dbReference type="NCBI Taxonomy" id="138064"/>
    <lineage>
        <taxon>Eukaryota</taxon>
        <taxon>Fungi</taxon>
        <taxon>Dikarya</taxon>
        <taxon>Ascomycota</taxon>
        <taxon>Pezizomycotina</taxon>
        <taxon>Sordariomycetes</taxon>
        <taxon>Xylariomycetidae</taxon>
        <taxon>Amphisphaeriales</taxon>
        <taxon>Sporocadaceae</taxon>
        <taxon>Seiridium</taxon>
    </lineage>
</organism>
<protein>
    <submittedName>
        <fullName evidence="10">Multicopper oxidase</fullName>
    </submittedName>
</protein>
<keyword evidence="6" id="KW-0325">Glycoprotein</keyword>
<sequence length="627" mass="69217">MTAEAAARYKLPKMGFLTILRACVLASLFVTSLTAALPSSHKNIRHFDLTLTWEKGAPDGYEREMFKVNGQFPGPLLEINEGNDVVIVVKNDSPYNTTIHYHGIEMLETPWSDGVPGLSQNHIQPGCSFTYKWKATQHGTFFYHSHSDSQINDGLYGPIVIHPKTGTITPYSLITQDNVSLHAIEQAEKQRVPLLLSDWRHIISDTEWEISQQSRIEHTCFDSIVVNGKGNVNCLTPDQMAPLILPDQAALLQLVNGSQLTDKACLPPAVLAAIAPQGALAPNLDVIPHDLFYECTPTNAPADVIKITKKKCDIEKWVMFDLVAAFGLHTVQVSIDELDLIIIAADANYIEPITANSLLMTNGQRYTVIAKLEKPKKYTLRVSSVSAPQILFGTSVIDFQVEGQEQDTAASVPYISERGANLTADVVFFDGATGVIPYPANPVPQDVDATYKVTMMIDGTVNLWAFNATRRPEYLDDVQPFLFSPIPGLQDNHTITVPSETSWVDYVMQVGPGQPPHPVHVHGRHFYVVGQGTGHFNWSTTAEANLAIPEAFNLVNPPLRDTYPTPPSGTGESWLVIRRPSDNPGVWLIHCHIESHLQGGMSMVIQDGTDDLPEIPEEYRDWTCAAQ</sequence>
<gene>
    <name evidence="10" type="ORF">SCAR479_05468</name>
</gene>
<feature type="domain" description="Plastocyanin-like" evidence="7">
    <location>
        <begin position="192"/>
        <end position="384"/>
    </location>
</feature>
<dbReference type="InterPro" id="IPR008972">
    <property type="entry name" value="Cupredoxin"/>
</dbReference>
<dbReference type="PROSITE" id="PS00080">
    <property type="entry name" value="MULTICOPPER_OXIDASE2"/>
    <property type="match status" value="1"/>
</dbReference>
<evidence type="ECO:0000259" key="8">
    <source>
        <dbReference type="Pfam" id="PF07731"/>
    </source>
</evidence>
<dbReference type="PROSITE" id="PS00079">
    <property type="entry name" value="MULTICOPPER_OXIDASE1"/>
    <property type="match status" value="2"/>
</dbReference>
<dbReference type="InterPro" id="IPR002355">
    <property type="entry name" value="Cu_oxidase_Cu_BS"/>
</dbReference>
<evidence type="ECO:0000256" key="3">
    <source>
        <dbReference type="ARBA" id="ARBA00022729"/>
    </source>
</evidence>
<keyword evidence="4" id="KW-0560">Oxidoreductase</keyword>
<evidence type="ECO:0000256" key="6">
    <source>
        <dbReference type="ARBA" id="ARBA00023180"/>
    </source>
</evidence>
<dbReference type="InterPro" id="IPR011706">
    <property type="entry name" value="Cu-oxidase_C"/>
</dbReference>
<name>A0ABR2XVS9_9PEZI</name>
<evidence type="ECO:0000259" key="7">
    <source>
        <dbReference type="Pfam" id="PF00394"/>
    </source>
</evidence>
<keyword evidence="2" id="KW-0479">Metal-binding</keyword>
<dbReference type="Proteomes" id="UP001465668">
    <property type="component" value="Unassembled WGS sequence"/>
</dbReference>
<keyword evidence="5" id="KW-0186">Copper</keyword>
<evidence type="ECO:0000256" key="2">
    <source>
        <dbReference type="ARBA" id="ARBA00022723"/>
    </source>
</evidence>
<dbReference type="Pfam" id="PF07732">
    <property type="entry name" value="Cu-oxidase_3"/>
    <property type="match status" value="1"/>
</dbReference>
<dbReference type="Pfam" id="PF00394">
    <property type="entry name" value="Cu-oxidase"/>
    <property type="match status" value="1"/>
</dbReference>
<evidence type="ECO:0000259" key="9">
    <source>
        <dbReference type="Pfam" id="PF07732"/>
    </source>
</evidence>
<dbReference type="CDD" id="cd13898">
    <property type="entry name" value="CuRO_3_Abr2_like"/>
    <property type="match status" value="1"/>
</dbReference>
<evidence type="ECO:0000256" key="1">
    <source>
        <dbReference type="ARBA" id="ARBA00010609"/>
    </source>
</evidence>
<dbReference type="CDD" id="cd13850">
    <property type="entry name" value="CuRO_1_Abr2_like"/>
    <property type="match status" value="1"/>
</dbReference>
<dbReference type="EMBL" id="JARVKM010000019">
    <property type="protein sequence ID" value="KAK9777785.1"/>
    <property type="molecule type" value="Genomic_DNA"/>
</dbReference>
<comment type="similarity">
    <text evidence="1">Belongs to the multicopper oxidase family.</text>
</comment>
<accession>A0ABR2XVS9</accession>
<evidence type="ECO:0000256" key="4">
    <source>
        <dbReference type="ARBA" id="ARBA00023002"/>
    </source>
</evidence>
<feature type="domain" description="Plastocyanin-like" evidence="9">
    <location>
        <begin position="52"/>
        <end position="164"/>
    </location>
</feature>
<dbReference type="PANTHER" id="PTHR11709:SF488">
    <property type="entry name" value="LACCASE-RELATED"/>
    <property type="match status" value="1"/>
</dbReference>
<evidence type="ECO:0000313" key="11">
    <source>
        <dbReference type="Proteomes" id="UP001465668"/>
    </source>
</evidence>
<dbReference type="Gene3D" id="2.60.40.420">
    <property type="entry name" value="Cupredoxins - blue copper proteins"/>
    <property type="match status" value="3"/>
</dbReference>